<name>A4C848_9GAMM</name>
<dbReference type="eggNOG" id="COG5031">
    <property type="taxonomic scope" value="Bacteria"/>
</dbReference>
<dbReference type="PANTHER" id="PTHR12922:SF7">
    <property type="entry name" value="UBIQUINONE BIOSYNTHESIS PROTEIN COQ4 HOMOLOG, MITOCHONDRIAL"/>
    <property type="match status" value="1"/>
</dbReference>
<dbReference type="Proteomes" id="UP000006201">
    <property type="component" value="Unassembled WGS sequence"/>
</dbReference>
<evidence type="ECO:0000313" key="2">
    <source>
        <dbReference type="Proteomes" id="UP000006201"/>
    </source>
</evidence>
<dbReference type="GO" id="GO:0006744">
    <property type="term" value="P:ubiquinone biosynthetic process"/>
    <property type="evidence" value="ECO:0007669"/>
    <property type="project" value="InterPro"/>
</dbReference>
<dbReference type="InterPro" id="IPR007715">
    <property type="entry name" value="Coq4"/>
</dbReference>
<evidence type="ECO:0000313" key="1">
    <source>
        <dbReference type="EMBL" id="EAR28763.1"/>
    </source>
</evidence>
<dbReference type="OrthoDB" id="9775927at2"/>
<accession>A4C848</accession>
<reference evidence="1 2" key="1">
    <citation type="submission" date="2006-02" db="EMBL/GenBank/DDBJ databases">
        <authorList>
            <person name="Moran M.A."/>
            <person name="Kjelleberg S."/>
            <person name="Egan S."/>
            <person name="Saunders N."/>
            <person name="Thomas T."/>
            <person name="Ferriera S."/>
            <person name="Johnson J."/>
            <person name="Kravitz S."/>
            <person name="Halpern A."/>
            <person name="Remington K."/>
            <person name="Beeson K."/>
            <person name="Tran B."/>
            <person name="Rogers Y.-H."/>
            <person name="Friedman R."/>
            <person name="Venter J.C."/>
        </authorList>
    </citation>
    <scope>NUCLEOTIDE SEQUENCE [LARGE SCALE GENOMIC DNA]</scope>
    <source>
        <strain evidence="1 2">D2</strain>
    </source>
</reference>
<evidence type="ECO:0008006" key="3">
    <source>
        <dbReference type="Google" id="ProtNLM"/>
    </source>
</evidence>
<sequence length="220" mass="24933">MDTKLYSLIFGAAPHIKQYIEAPGVECSIQISNYINKTQYLVDYYESVSQDPGVKALIEERYLPILPPLEVLCEMPQDTLGYEFGTFMKNNGLSIDGLEKVVIEDDKTYFAHRARATHDFFHVALGVPPNMPGELAIQGFQAAQTKTPISKLFCSLAFLRTLEFEDSMYEYLDPLIGGYLQGRKAKLFLAQKWENMLDVPLADVRKELNVEAVSMQLSEF</sequence>
<dbReference type="Pfam" id="PF05019">
    <property type="entry name" value="Coq4"/>
    <property type="match status" value="1"/>
</dbReference>
<protein>
    <recommendedName>
        <fullName evidence="3">Coenzyme Q (Ubiquinone) biosynthesis protein Coq4</fullName>
    </recommendedName>
</protein>
<dbReference type="HOGENOM" id="CLU_083028_0_0_6"/>
<dbReference type="PANTHER" id="PTHR12922">
    <property type="entry name" value="UBIQUINONE BIOSYNTHESIS PROTEIN"/>
    <property type="match status" value="1"/>
</dbReference>
<keyword evidence="2" id="KW-1185">Reference proteome</keyword>
<dbReference type="RefSeq" id="WP_009838025.1">
    <property type="nucleotide sequence ID" value="NZ_AAOH01000003.1"/>
</dbReference>
<organism evidence="1 2">
    <name type="scientific">Pseudoalteromonas tunicata D2</name>
    <dbReference type="NCBI Taxonomy" id="87626"/>
    <lineage>
        <taxon>Bacteria</taxon>
        <taxon>Pseudomonadati</taxon>
        <taxon>Pseudomonadota</taxon>
        <taxon>Gammaproteobacteria</taxon>
        <taxon>Alteromonadales</taxon>
        <taxon>Pseudoalteromonadaceae</taxon>
        <taxon>Pseudoalteromonas</taxon>
    </lineage>
</organism>
<gene>
    <name evidence="1" type="ORF">PTD2_06964</name>
</gene>
<comment type="caution">
    <text evidence="1">The sequence shown here is derived from an EMBL/GenBank/DDBJ whole genome shotgun (WGS) entry which is preliminary data.</text>
</comment>
<dbReference type="STRING" id="87626.PTD2_06964"/>
<dbReference type="AlphaFoldDB" id="A4C848"/>
<proteinExistence type="predicted"/>
<dbReference type="EMBL" id="AAOH01000003">
    <property type="protein sequence ID" value="EAR28763.1"/>
    <property type="molecule type" value="Genomic_DNA"/>
</dbReference>